<keyword evidence="2" id="KW-1185">Reference proteome</keyword>
<evidence type="ECO:0000313" key="1">
    <source>
        <dbReference type="EMBL" id="VUZ55801.1"/>
    </source>
</evidence>
<name>A0A564Z8F5_HYMDI</name>
<dbReference type="Proteomes" id="UP000321570">
    <property type="component" value="Unassembled WGS sequence"/>
</dbReference>
<reference evidence="1 2" key="1">
    <citation type="submission" date="2019-07" db="EMBL/GenBank/DDBJ databases">
        <authorList>
            <person name="Jastrzebski P J."/>
            <person name="Paukszto L."/>
            <person name="Jastrzebski P J."/>
        </authorList>
    </citation>
    <scope>NUCLEOTIDE SEQUENCE [LARGE SCALE GENOMIC DNA]</scope>
    <source>
        <strain evidence="1 2">WMS-il1</strain>
    </source>
</reference>
<proteinExistence type="predicted"/>
<sequence>MLQIRTDQTRFENLIYENDKINEILERLDATILGDMLDLLSKELDRLIVDQRLSELVHRAREERRMREVEESSRRQWELRRRREQEEFFKQIVKVHQDTADGYFEALISHAMETSAELIATDEIEELAKRWPADVEEAERILTNEEEAAELVYNFLIPEVNRRFYREELQRQERKYLNAAHRELFDEIESGQLGAQIRDYQELRRDQSVSVNDKEIDNEVIPLNAEEKVKNSSSNEK</sequence>
<dbReference type="InterPro" id="IPR026720">
    <property type="entry name" value="CFAP91"/>
</dbReference>
<dbReference type="AlphaFoldDB" id="A0A564Z8F5"/>
<dbReference type="PANTHER" id="PTHR22455">
    <property type="entry name" value="CILIA- AND FLAGELLA-ASSOCIATED PROTEIN 91"/>
    <property type="match status" value="1"/>
</dbReference>
<evidence type="ECO:0000313" key="2">
    <source>
        <dbReference type="Proteomes" id="UP000321570"/>
    </source>
</evidence>
<accession>A0A564Z8F5</accession>
<dbReference type="EMBL" id="CABIJS010000697">
    <property type="protein sequence ID" value="VUZ55801.1"/>
    <property type="molecule type" value="Genomic_DNA"/>
</dbReference>
<organism evidence="1 2">
    <name type="scientific">Hymenolepis diminuta</name>
    <name type="common">Rat tapeworm</name>
    <dbReference type="NCBI Taxonomy" id="6216"/>
    <lineage>
        <taxon>Eukaryota</taxon>
        <taxon>Metazoa</taxon>
        <taxon>Spiralia</taxon>
        <taxon>Lophotrochozoa</taxon>
        <taxon>Platyhelminthes</taxon>
        <taxon>Cestoda</taxon>
        <taxon>Eucestoda</taxon>
        <taxon>Cyclophyllidea</taxon>
        <taxon>Hymenolepididae</taxon>
        <taxon>Hymenolepis</taxon>
    </lineage>
</organism>
<protein>
    <submittedName>
        <fullName evidence="1">Uncharacterized protein</fullName>
    </submittedName>
</protein>
<gene>
    <name evidence="1" type="ORF">WMSIL1_LOCUS13648</name>
</gene>
<dbReference type="PANTHER" id="PTHR22455:SF10">
    <property type="entry name" value="CILIA- AND FLAGELLA-ASSOCIATED PROTEIN 91"/>
    <property type="match status" value="1"/>
</dbReference>